<dbReference type="InterPro" id="IPR056040">
    <property type="entry name" value="DUF7623"/>
</dbReference>
<evidence type="ECO:0000259" key="2">
    <source>
        <dbReference type="Pfam" id="PF24610"/>
    </source>
</evidence>
<feature type="region of interest" description="Disordered" evidence="1">
    <location>
        <begin position="168"/>
        <end position="211"/>
    </location>
</feature>
<dbReference type="Proteomes" id="UP001430356">
    <property type="component" value="Unassembled WGS sequence"/>
</dbReference>
<feature type="domain" description="DUF7623" evidence="2">
    <location>
        <begin position="318"/>
        <end position="380"/>
    </location>
</feature>
<reference evidence="3 4" key="1">
    <citation type="journal article" date="2021" name="MBio">
        <title>A New Model Trypanosomatid, Novymonas esmeraldas: Genomic Perception of Its 'Candidatus Pandoraea novymonadis' Endosymbiont.</title>
        <authorList>
            <person name="Zakharova A."/>
            <person name="Saura A."/>
            <person name="Butenko A."/>
            <person name="Podesvova L."/>
            <person name="Warmusova S."/>
            <person name="Kostygov A.Y."/>
            <person name="Nenarokova A."/>
            <person name="Lukes J."/>
            <person name="Opperdoes F.R."/>
            <person name="Yurchenko V."/>
        </authorList>
    </citation>
    <scope>NUCLEOTIDE SEQUENCE [LARGE SCALE GENOMIC DNA]</scope>
    <source>
        <strain evidence="3 4">E262AT.01</strain>
    </source>
</reference>
<organism evidence="3 4">
    <name type="scientific">Novymonas esmeraldas</name>
    <dbReference type="NCBI Taxonomy" id="1808958"/>
    <lineage>
        <taxon>Eukaryota</taxon>
        <taxon>Discoba</taxon>
        <taxon>Euglenozoa</taxon>
        <taxon>Kinetoplastea</taxon>
        <taxon>Metakinetoplastina</taxon>
        <taxon>Trypanosomatida</taxon>
        <taxon>Trypanosomatidae</taxon>
        <taxon>Novymonas</taxon>
    </lineage>
</organism>
<evidence type="ECO:0000256" key="1">
    <source>
        <dbReference type="SAM" id="MobiDB-lite"/>
    </source>
</evidence>
<feature type="compositionally biased region" description="Basic residues" evidence="1">
    <location>
        <begin position="175"/>
        <end position="184"/>
    </location>
</feature>
<keyword evidence="4" id="KW-1185">Reference proteome</keyword>
<dbReference type="AlphaFoldDB" id="A0AAW0EYI8"/>
<dbReference type="Pfam" id="PF24610">
    <property type="entry name" value="DUF7623"/>
    <property type="match status" value="1"/>
</dbReference>
<evidence type="ECO:0000313" key="4">
    <source>
        <dbReference type="Proteomes" id="UP001430356"/>
    </source>
</evidence>
<gene>
    <name evidence="3" type="ORF">NESM_000820400</name>
</gene>
<sequence>MAQPAESAAEQAAVEARLRARAAEVARERLAAEAELRAKYPTVAVAPEAALLSSLALPLDPRLALLEQQRATLVEQPAPDRAALRATEEAVAARVQEMVDEDAAAETEAAQARAAVLRQYPMCARDVTEAVGKDAMFASLAARRASLLASPAANAAPLRDVEDLMRERGAEVESKRRRRRRPAHPPRLLDMNDVALESGEQDDYHTRRHRHRRGRILDAREVPMDVAGEVHEGQDETKPLPKSRHVAALRRNDPYYQELVALRDALVREDEAVNAGGIRCVEEQMKDRAAQLGGDAARARAAETRAEAALRARYPFLGATVTGEMLTAVGLEDDAVFAGMAAEHAALKAAPATARQALADAEQAMRARASELVAEHAREEEALRRRMPFVGALPGGVTLRELDVANDPDVRPLLAQLEELAKDAAAAEGPEARRLEKAISELVQRAAEDEAERTRHRLVDAEGLHERFLFLPEEPARGVALIDSGVAEDPEFRTLANALVDLRRAPETTTTRRHCARRRTRWRAAPHRWLRPSCARPRRRRRATRSCPSAWPACR</sequence>
<evidence type="ECO:0000313" key="3">
    <source>
        <dbReference type="EMBL" id="KAK7198576.1"/>
    </source>
</evidence>
<protein>
    <submittedName>
        <fullName evidence="3">Tb-292 membrane associated protein-like protein</fullName>
    </submittedName>
</protein>
<name>A0AAW0EYI8_9TRYP</name>
<comment type="caution">
    <text evidence="3">The sequence shown here is derived from an EMBL/GenBank/DDBJ whole genome shotgun (WGS) entry which is preliminary data.</text>
</comment>
<dbReference type="EMBL" id="JAECZO010000159">
    <property type="protein sequence ID" value="KAK7198576.1"/>
    <property type="molecule type" value="Genomic_DNA"/>
</dbReference>
<proteinExistence type="predicted"/>
<accession>A0AAW0EYI8</accession>